<evidence type="ECO:0008006" key="4">
    <source>
        <dbReference type="Google" id="ProtNLM"/>
    </source>
</evidence>
<dbReference type="InterPro" id="IPR029052">
    <property type="entry name" value="Metallo-depent_PP-like"/>
</dbReference>
<dbReference type="AlphaFoldDB" id="A0A1G7F0C5"/>
<name>A0A1G7F0C5_9PROT</name>
<accession>A0A1G7F0C5</accession>
<feature type="signal peptide" evidence="1">
    <location>
        <begin position="1"/>
        <end position="23"/>
    </location>
</feature>
<evidence type="ECO:0000313" key="3">
    <source>
        <dbReference type="Proteomes" id="UP000199412"/>
    </source>
</evidence>
<evidence type="ECO:0000313" key="2">
    <source>
        <dbReference type="EMBL" id="SDE69364.1"/>
    </source>
</evidence>
<reference evidence="2 3" key="1">
    <citation type="submission" date="2016-10" db="EMBL/GenBank/DDBJ databases">
        <authorList>
            <person name="de Groot N.N."/>
        </authorList>
    </citation>
    <scope>NUCLEOTIDE SEQUENCE [LARGE SCALE GENOMIC DNA]</scope>
    <source>
        <strain evidence="2 3">ATCC 700224</strain>
    </source>
</reference>
<evidence type="ECO:0000256" key="1">
    <source>
        <dbReference type="SAM" id="SignalP"/>
    </source>
</evidence>
<protein>
    <recommendedName>
        <fullName evidence="4">Calcineurin-like phosphoesterase</fullName>
    </recommendedName>
</protein>
<sequence length="323" mass="34916">MRPIKTAALALWLGLAVAVPAAAEAPVVGDKAFSFVALGDMPYGDVAQTAYERLIDRVNAIEPAFTIHVGDIKGGGSDCSDDRFQIESDNFMRYTGAVVYTPGDNEWTDCHRESAGGYDPLERLAAVRAKFFPEAESLGQAPIALTRQADVSEYTDMVENAVWQHGGVIFGTVHVIGSNNNFEVRSPEAVAEFFARDAANQAWISHIFETATEADSAAVVIAMQADMFWGDLNSSSGFTRTVETLQAEGEAFAKPVLLVYGDSHQLEIDQPFRGEGGGRIDTMTALQVHGAGDVHAVRVLVDPDLPGVFGYVPVYEPENLRTR</sequence>
<dbReference type="SUPFAM" id="SSF56300">
    <property type="entry name" value="Metallo-dependent phosphatases"/>
    <property type="match status" value="1"/>
</dbReference>
<dbReference type="OrthoDB" id="58809at2"/>
<proteinExistence type="predicted"/>
<organism evidence="2 3">
    <name type="scientific">Rhodospira trueperi</name>
    <dbReference type="NCBI Taxonomy" id="69960"/>
    <lineage>
        <taxon>Bacteria</taxon>
        <taxon>Pseudomonadati</taxon>
        <taxon>Pseudomonadota</taxon>
        <taxon>Alphaproteobacteria</taxon>
        <taxon>Rhodospirillales</taxon>
        <taxon>Rhodospirillaceae</taxon>
        <taxon>Rhodospira</taxon>
    </lineage>
</organism>
<dbReference type="EMBL" id="FNAP01000010">
    <property type="protein sequence ID" value="SDE69364.1"/>
    <property type="molecule type" value="Genomic_DNA"/>
</dbReference>
<dbReference type="Proteomes" id="UP000199412">
    <property type="component" value="Unassembled WGS sequence"/>
</dbReference>
<keyword evidence="1" id="KW-0732">Signal</keyword>
<gene>
    <name evidence="2" type="ORF">SAMN05421720_11059</name>
</gene>
<dbReference type="STRING" id="69960.SAMN05421720_11059"/>
<feature type="chain" id="PRO_5011729656" description="Calcineurin-like phosphoesterase" evidence="1">
    <location>
        <begin position="24"/>
        <end position="323"/>
    </location>
</feature>
<keyword evidence="3" id="KW-1185">Reference proteome</keyword>
<dbReference type="RefSeq" id="WP_092787064.1">
    <property type="nucleotide sequence ID" value="NZ_FNAP01000010.1"/>
</dbReference>